<comment type="caution">
    <text evidence="1">The sequence shown here is derived from an EMBL/GenBank/DDBJ whole genome shotgun (WGS) entry which is preliminary data.</text>
</comment>
<gene>
    <name evidence="1" type="ORF">GKZ89_06920</name>
</gene>
<protein>
    <submittedName>
        <fullName evidence="1">Uncharacterized protein</fullName>
    </submittedName>
</protein>
<dbReference type="RefSeq" id="WP_155111667.1">
    <property type="nucleotide sequence ID" value="NZ_WMIB01000004.1"/>
</dbReference>
<evidence type="ECO:0000313" key="2">
    <source>
        <dbReference type="Proteomes" id="UP000434639"/>
    </source>
</evidence>
<dbReference type="OrthoDB" id="2923634at2"/>
<name>A0A7X2S4L3_9BACI</name>
<dbReference type="AlphaFoldDB" id="A0A7X2S4L3"/>
<dbReference type="EMBL" id="WMIB01000004">
    <property type="protein sequence ID" value="MTH53141.1"/>
    <property type="molecule type" value="Genomic_DNA"/>
</dbReference>
<sequence length="69" mass="8245">MRHRIMYTFVIQGKRVIKIMDFTEGRIVSVMEEELAEGVIYQELLDDLAVFRERIRSGHYDYVPPRAKK</sequence>
<dbReference type="Proteomes" id="UP000434639">
    <property type="component" value="Unassembled WGS sequence"/>
</dbReference>
<keyword evidence="2" id="KW-1185">Reference proteome</keyword>
<evidence type="ECO:0000313" key="1">
    <source>
        <dbReference type="EMBL" id="MTH53141.1"/>
    </source>
</evidence>
<organism evidence="1 2">
    <name type="scientific">Metabacillus mangrovi</name>
    <dbReference type="NCBI Taxonomy" id="1491830"/>
    <lineage>
        <taxon>Bacteria</taxon>
        <taxon>Bacillati</taxon>
        <taxon>Bacillota</taxon>
        <taxon>Bacilli</taxon>
        <taxon>Bacillales</taxon>
        <taxon>Bacillaceae</taxon>
        <taxon>Metabacillus</taxon>
    </lineage>
</organism>
<reference evidence="1 2" key="1">
    <citation type="journal article" date="2017" name="Int. J. Syst. Evol. Microbiol.">
        <title>Bacillus mangrovi sp. nov., isolated from a sediment sample from a mangrove forest.</title>
        <authorList>
            <person name="Gupta V."/>
            <person name="Singh P.K."/>
            <person name="Korpole S."/>
            <person name="Tanuku N.R.S."/>
            <person name="Pinnaka A.K."/>
        </authorList>
    </citation>
    <scope>NUCLEOTIDE SEQUENCE [LARGE SCALE GENOMIC DNA]</scope>
    <source>
        <strain evidence="1 2">KCTC 33872</strain>
    </source>
</reference>
<proteinExistence type="predicted"/>
<accession>A0A7X2S4L3</accession>